<dbReference type="Proteomes" id="UP000289340">
    <property type="component" value="Chromosome 13"/>
</dbReference>
<organism evidence="1 2">
    <name type="scientific">Glycine soja</name>
    <name type="common">Wild soybean</name>
    <dbReference type="NCBI Taxonomy" id="3848"/>
    <lineage>
        <taxon>Eukaryota</taxon>
        <taxon>Viridiplantae</taxon>
        <taxon>Streptophyta</taxon>
        <taxon>Embryophyta</taxon>
        <taxon>Tracheophyta</taxon>
        <taxon>Spermatophyta</taxon>
        <taxon>Magnoliopsida</taxon>
        <taxon>eudicotyledons</taxon>
        <taxon>Gunneridae</taxon>
        <taxon>Pentapetalae</taxon>
        <taxon>rosids</taxon>
        <taxon>fabids</taxon>
        <taxon>Fabales</taxon>
        <taxon>Fabaceae</taxon>
        <taxon>Papilionoideae</taxon>
        <taxon>50 kb inversion clade</taxon>
        <taxon>NPAAA clade</taxon>
        <taxon>indigoferoid/millettioid clade</taxon>
        <taxon>Phaseoleae</taxon>
        <taxon>Glycine</taxon>
        <taxon>Glycine subgen. Soja</taxon>
    </lineage>
</organism>
<name>A0A445HCG6_GLYSO</name>
<comment type="caution">
    <text evidence="1">The sequence shown here is derived from an EMBL/GenBank/DDBJ whole genome shotgun (WGS) entry which is preliminary data.</text>
</comment>
<evidence type="ECO:0000313" key="1">
    <source>
        <dbReference type="EMBL" id="RZB71324.1"/>
    </source>
</evidence>
<gene>
    <name evidence="1" type="ORF">D0Y65_036001</name>
</gene>
<reference evidence="1 2" key="1">
    <citation type="submission" date="2018-09" db="EMBL/GenBank/DDBJ databases">
        <title>A high-quality reference genome of wild soybean provides a powerful tool to mine soybean genomes.</title>
        <authorList>
            <person name="Xie M."/>
            <person name="Chung C.Y.L."/>
            <person name="Li M.-W."/>
            <person name="Wong F.-L."/>
            <person name="Chan T.-F."/>
            <person name="Lam H.-M."/>
        </authorList>
    </citation>
    <scope>NUCLEOTIDE SEQUENCE [LARGE SCALE GENOMIC DNA]</scope>
    <source>
        <strain evidence="2">cv. W05</strain>
        <tissue evidence="1">Hypocotyl of etiolated seedlings</tissue>
    </source>
</reference>
<protein>
    <submittedName>
        <fullName evidence="1">Uncharacterized protein</fullName>
    </submittedName>
</protein>
<sequence>MGIIMFYYYLVEENGDGSFIDSFTNIRRVSSTVKTEHNILGVVVVIPFCNLKIITIVGI</sequence>
<evidence type="ECO:0000313" key="2">
    <source>
        <dbReference type="Proteomes" id="UP000289340"/>
    </source>
</evidence>
<accession>A0A445HCG6</accession>
<keyword evidence="2" id="KW-1185">Reference proteome</keyword>
<proteinExistence type="predicted"/>
<dbReference type="AlphaFoldDB" id="A0A445HCG6"/>
<dbReference type="EMBL" id="QZWG01000013">
    <property type="protein sequence ID" value="RZB71324.1"/>
    <property type="molecule type" value="Genomic_DNA"/>
</dbReference>